<organism evidence="2 3">
    <name type="scientific">Tetraparma gracilis</name>
    <dbReference type="NCBI Taxonomy" id="2962635"/>
    <lineage>
        <taxon>Eukaryota</taxon>
        <taxon>Sar</taxon>
        <taxon>Stramenopiles</taxon>
        <taxon>Ochrophyta</taxon>
        <taxon>Bolidophyceae</taxon>
        <taxon>Parmales</taxon>
        <taxon>Triparmaceae</taxon>
        <taxon>Tetraparma</taxon>
    </lineage>
</organism>
<feature type="region of interest" description="Disordered" evidence="1">
    <location>
        <begin position="102"/>
        <end position="126"/>
    </location>
</feature>
<dbReference type="Proteomes" id="UP001165060">
    <property type="component" value="Unassembled WGS sequence"/>
</dbReference>
<keyword evidence="3" id="KW-1185">Reference proteome</keyword>
<dbReference type="Gene3D" id="2.130.10.10">
    <property type="entry name" value="YVTN repeat-like/Quinoprotein amine dehydrogenase"/>
    <property type="match status" value="1"/>
</dbReference>
<evidence type="ECO:0000313" key="2">
    <source>
        <dbReference type="EMBL" id="GMI36047.1"/>
    </source>
</evidence>
<reference evidence="2 3" key="1">
    <citation type="journal article" date="2023" name="Commun. Biol.">
        <title>Genome analysis of Parmales, the sister group of diatoms, reveals the evolutionary specialization of diatoms from phago-mixotrophs to photoautotrophs.</title>
        <authorList>
            <person name="Ban H."/>
            <person name="Sato S."/>
            <person name="Yoshikawa S."/>
            <person name="Yamada K."/>
            <person name="Nakamura Y."/>
            <person name="Ichinomiya M."/>
            <person name="Sato N."/>
            <person name="Blanc-Mathieu R."/>
            <person name="Endo H."/>
            <person name="Kuwata A."/>
            <person name="Ogata H."/>
        </authorList>
    </citation>
    <scope>NUCLEOTIDE SEQUENCE [LARGE SCALE GENOMIC DNA]</scope>
</reference>
<protein>
    <submittedName>
        <fullName evidence="2">Uncharacterized protein</fullName>
    </submittedName>
</protein>
<feature type="region of interest" description="Disordered" evidence="1">
    <location>
        <begin position="527"/>
        <end position="582"/>
    </location>
</feature>
<accession>A0ABQ6MZ78</accession>
<evidence type="ECO:0000313" key="3">
    <source>
        <dbReference type="Proteomes" id="UP001165060"/>
    </source>
</evidence>
<proteinExistence type="predicted"/>
<dbReference type="InterPro" id="IPR046351">
    <property type="entry name" value="UTP4"/>
</dbReference>
<dbReference type="InterPro" id="IPR015943">
    <property type="entry name" value="WD40/YVTN_repeat-like_dom_sf"/>
</dbReference>
<feature type="compositionally biased region" description="Low complexity" evidence="1">
    <location>
        <begin position="114"/>
        <end position="126"/>
    </location>
</feature>
<dbReference type="PANTHER" id="PTHR44163">
    <property type="entry name" value="U3 SMALL NUCLEOLAR RNA-ASSOCIATED PROTEIN 4 HOMOLOG"/>
    <property type="match status" value="1"/>
</dbReference>
<name>A0ABQ6MZ78_9STRA</name>
<sequence>MLVGYSDGTLRSYSLSLSPASIVVSTSGPRVSLPNSPTSGMLVAASQRVKLKGGAAAYPTSVIRTGGPAGLIYAGDNRGFLHTISPSSHTIISTSSLSSTSEPILNLTSPPPSSTSSTSSTPSTSAPPALYCTAGSLVLSLSFPPNQPSATATTLTRQHTHPLSSLAYCDNRLFSGGGDSKISIITPGSSSRPSFAFPFPDASPCFLSSRALGIIDNSDKGQVKLYAIETEETHTGEPRCIATITPEPVMDGSGDWFHVSAAATSSDGRYLVTSSMRGTRVYKVEYGDEGEAGAEAPPPTVAEIDLDPDLAAATANLITFVDSDTFALSCTDGDVIICEIDADSIDGDAVTEKRAFPPPSVFGAHQPVPPTVASASSDGRFLALGRPLAGPGAVVVYDLKDAEAEEPYWEVPSFADPITALRFYEPPKRAEKVMDSVLCLTTASSEFYFFNVETKSMSEWSQKAGVPVGQKLPKEVVQRPDYPVGIAFDPKEQNQFMLVYHSHFILVDLLRSIPTEVLYHPPDCLQAKSRKKKREQEERESGGVAGGKRKFSTDSTDSAGMGKLSKKEKRRQLLKQKKDHLMQETRPLSVESAALPQEVEVVAGVSKNFRMVVVYSNIVFFDALSNDEFVVVEMPWARVSQALGGVAERKVYGA</sequence>
<gene>
    <name evidence="2" type="ORF">TeGR_g11189</name>
</gene>
<comment type="caution">
    <text evidence="2">The sequence shown here is derived from an EMBL/GenBank/DDBJ whole genome shotgun (WGS) entry which is preliminary data.</text>
</comment>
<evidence type="ECO:0000256" key="1">
    <source>
        <dbReference type="SAM" id="MobiDB-lite"/>
    </source>
</evidence>
<dbReference type="EMBL" id="BRYB01003403">
    <property type="protein sequence ID" value="GMI36047.1"/>
    <property type="molecule type" value="Genomic_DNA"/>
</dbReference>
<dbReference type="PANTHER" id="PTHR44163:SF1">
    <property type="entry name" value="U3 SMALL NUCLEOLAR RNA-ASSOCIATED PROTEIN 4 HOMOLOG"/>
    <property type="match status" value="1"/>
</dbReference>
<dbReference type="SUPFAM" id="SSF69322">
    <property type="entry name" value="Tricorn protease domain 2"/>
    <property type="match status" value="1"/>
</dbReference>
<feature type="compositionally biased region" description="Basic residues" evidence="1">
    <location>
        <begin position="564"/>
        <end position="578"/>
    </location>
</feature>